<gene>
    <name evidence="7" type="ORF">SAMN06297382_2414</name>
</gene>
<dbReference type="EMBL" id="FZQA01000006">
    <property type="protein sequence ID" value="SNT74824.1"/>
    <property type="molecule type" value="Genomic_DNA"/>
</dbReference>
<dbReference type="GO" id="GO:0009403">
    <property type="term" value="P:toxin biosynthetic process"/>
    <property type="evidence" value="ECO:0007669"/>
    <property type="project" value="InterPro"/>
</dbReference>
<evidence type="ECO:0000256" key="2">
    <source>
        <dbReference type="ARBA" id="ARBA00022692"/>
    </source>
</evidence>
<reference evidence="7 8" key="1">
    <citation type="submission" date="2017-07" db="EMBL/GenBank/DDBJ databases">
        <authorList>
            <person name="Sun Z.S."/>
            <person name="Albrecht U."/>
            <person name="Echele G."/>
            <person name="Lee C.C."/>
        </authorList>
    </citation>
    <scope>NUCLEOTIDE SEQUENCE [LARGE SCALE GENOMIC DNA]</scope>
    <source>
        <strain evidence="7 8">CGMCC 1.12710</strain>
    </source>
</reference>
<name>A0A239PX07_9PROT</name>
<evidence type="ECO:0000256" key="1">
    <source>
        <dbReference type="ARBA" id="ARBA00004141"/>
    </source>
</evidence>
<keyword evidence="8" id="KW-1185">Reference proteome</keyword>
<dbReference type="Proteomes" id="UP000198346">
    <property type="component" value="Unassembled WGS sequence"/>
</dbReference>
<evidence type="ECO:0000256" key="3">
    <source>
        <dbReference type="ARBA" id="ARBA00022989"/>
    </source>
</evidence>
<dbReference type="Pfam" id="PF02674">
    <property type="entry name" value="Colicin_V"/>
    <property type="match status" value="1"/>
</dbReference>
<feature type="transmembrane region" description="Helical" evidence="6">
    <location>
        <begin position="32"/>
        <end position="52"/>
    </location>
</feature>
<evidence type="ECO:0000313" key="7">
    <source>
        <dbReference type="EMBL" id="SNT74824.1"/>
    </source>
</evidence>
<feature type="transmembrane region" description="Helical" evidence="6">
    <location>
        <begin position="58"/>
        <end position="78"/>
    </location>
</feature>
<evidence type="ECO:0000313" key="8">
    <source>
        <dbReference type="Proteomes" id="UP000198346"/>
    </source>
</evidence>
<protein>
    <submittedName>
        <fullName evidence="7">Uncharacterized membrane protein, required for colicin V production</fullName>
    </submittedName>
</protein>
<dbReference type="GO" id="GO:0016020">
    <property type="term" value="C:membrane"/>
    <property type="evidence" value="ECO:0007669"/>
    <property type="project" value="UniProtKB-SubCell"/>
</dbReference>
<evidence type="ECO:0000256" key="5">
    <source>
        <dbReference type="SAM" id="MobiDB-lite"/>
    </source>
</evidence>
<feature type="region of interest" description="Disordered" evidence="5">
    <location>
        <begin position="157"/>
        <end position="247"/>
    </location>
</feature>
<dbReference type="InterPro" id="IPR052719">
    <property type="entry name" value="CvpA-like"/>
</dbReference>
<evidence type="ECO:0000256" key="4">
    <source>
        <dbReference type="ARBA" id="ARBA00023136"/>
    </source>
</evidence>
<keyword evidence="4 6" id="KW-0472">Membrane</keyword>
<feature type="transmembrane region" description="Helical" evidence="6">
    <location>
        <begin position="99"/>
        <end position="123"/>
    </location>
</feature>
<keyword evidence="3 6" id="KW-1133">Transmembrane helix</keyword>
<accession>A0A239PX07</accession>
<feature type="compositionally biased region" description="Basic and acidic residues" evidence="5">
    <location>
        <begin position="212"/>
        <end position="229"/>
    </location>
</feature>
<keyword evidence="2 6" id="KW-0812">Transmembrane</keyword>
<organism evidence="7 8">
    <name type="scientific">Amphiplicatus metriothermophilus</name>
    <dbReference type="NCBI Taxonomy" id="1519374"/>
    <lineage>
        <taxon>Bacteria</taxon>
        <taxon>Pseudomonadati</taxon>
        <taxon>Pseudomonadota</taxon>
        <taxon>Alphaproteobacteria</taxon>
        <taxon>Parvularculales</taxon>
        <taxon>Parvularculaceae</taxon>
        <taxon>Amphiplicatus</taxon>
    </lineage>
</organism>
<dbReference type="PANTHER" id="PTHR36926">
    <property type="entry name" value="COLICIN V PRODUCTION PROTEIN"/>
    <property type="match status" value="1"/>
</dbReference>
<evidence type="ECO:0000256" key="6">
    <source>
        <dbReference type="SAM" id="Phobius"/>
    </source>
</evidence>
<comment type="subcellular location">
    <subcellularLocation>
        <location evidence="1">Membrane</location>
        <topology evidence="1">Multi-pass membrane protein</topology>
    </subcellularLocation>
</comment>
<dbReference type="PANTHER" id="PTHR36926:SF1">
    <property type="entry name" value="COLICIN V PRODUCTION PROTEIN"/>
    <property type="match status" value="1"/>
</dbReference>
<dbReference type="InterPro" id="IPR003825">
    <property type="entry name" value="Colicin-V_CvpA"/>
</dbReference>
<dbReference type="RefSeq" id="WP_159462492.1">
    <property type="nucleotide sequence ID" value="NZ_FZQA01000006.1"/>
</dbReference>
<sequence length="247" mass="25475">MTVFDLIVIAVLLFSIGFAIIRGAVREIGTLAVLGLAIGGAALLTGPIQGLVGAKGSFIAAVVIGAALVALLFCGLYVGMHVGLARLRLTGQAAQADRIGGGVFGLLRGLVLIGLGFLAYSYYLDEQRWPDAVRKAWTLPMAKGMAGFFESLAPESTRLDGAPSGRSAPQKTPDGAPESDIEPQADAAARGYDRGERSALSEIVATVTTSDRTGEPARGAREPARRADSAGDAGDPIAAILKESDPE</sequence>
<proteinExistence type="predicted"/>
<feature type="transmembrane region" description="Helical" evidence="6">
    <location>
        <begin position="6"/>
        <end position="25"/>
    </location>
</feature>
<dbReference type="AlphaFoldDB" id="A0A239PX07"/>